<gene>
    <name evidence="1" type="ORF">CR103_19165</name>
</gene>
<organism evidence="1 2">
    <name type="scientific">Massilia psychrophila</name>
    <dbReference type="NCBI Taxonomy" id="1603353"/>
    <lineage>
        <taxon>Bacteria</taxon>
        <taxon>Pseudomonadati</taxon>
        <taxon>Pseudomonadota</taxon>
        <taxon>Betaproteobacteria</taxon>
        <taxon>Burkholderiales</taxon>
        <taxon>Oxalobacteraceae</taxon>
        <taxon>Telluria group</taxon>
        <taxon>Massilia</taxon>
    </lineage>
</organism>
<protein>
    <submittedName>
        <fullName evidence="1">Uncharacterized protein</fullName>
    </submittedName>
</protein>
<proteinExistence type="predicted"/>
<evidence type="ECO:0000313" key="2">
    <source>
        <dbReference type="Proteomes" id="UP000228593"/>
    </source>
</evidence>
<dbReference type="Proteomes" id="UP000228593">
    <property type="component" value="Unassembled WGS sequence"/>
</dbReference>
<sequence length="59" mass="6490">MQTPVDTMVRQALDCYILNGANAAHFAGDFSAFSAFAFFISWEGVAFLSETIFPVFAFT</sequence>
<dbReference type="RefSeq" id="WP_099917544.1">
    <property type="nucleotide sequence ID" value="NZ_BMHS01000033.1"/>
</dbReference>
<keyword evidence="2" id="KW-1185">Reference proteome</keyword>
<name>A0A2G8SWY6_9BURK</name>
<evidence type="ECO:0000313" key="1">
    <source>
        <dbReference type="EMBL" id="PIL38213.1"/>
    </source>
</evidence>
<accession>A0A2G8SWY6</accession>
<comment type="caution">
    <text evidence="1">The sequence shown here is derived from an EMBL/GenBank/DDBJ whole genome shotgun (WGS) entry which is preliminary data.</text>
</comment>
<dbReference type="EMBL" id="PDOB01000043">
    <property type="protein sequence ID" value="PIL38213.1"/>
    <property type="molecule type" value="Genomic_DNA"/>
</dbReference>
<reference evidence="1 2" key="1">
    <citation type="submission" date="2017-10" db="EMBL/GenBank/DDBJ databases">
        <title>Massilia psychrophilum sp. nov., a novel purple-pigmented bacterium isolated from Tianshan glacier, Xinjiang Municipality, China.</title>
        <authorList>
            <person name="Wang H."/>
        </authorList>
    </citation>
    <scope>NUCLEOTIDE SEQUENCE [LARGE SCALE GENOMIC DNA]</scope>
    <source>
        <strain evidence="1 2">JCM 30813</strain>
    </source>
</reference>
<dbReference type="AlphaFoldDB" id="A0A2G8SWY6"/>